<dbReference type="Proteomes" id="UP000260808">
    <property type="component" value="Unassembled WGS sequence"/>
</dbReference>
<gene>
    <name evidence="2" type="ORF">DXC31_19460</name>
</gene>
<name>A0A3E4UKQ5_MEDGN</name>
<dbReference type="GO" id="GO:0005886">
    <property type="term" value="C:plasma membrane"/>
    <property type="evidence" value="ECO:0007669"/>
    <property type="project" value="TreeGrafter"/>
</dbReference>
<reference evidence="2 3" key="1">
    <citation type="submission" date="2018-08" db="EMBL/GenBank/DDBJ databases">
        <title>A genome reference for cultivated species of the human gut microbiota.</title>
        <authorList>
            <person name="Zou Y."/>
            <person name="Xue W."/>
            <person name="Luo G."/>
        </authorList>
    </citation>
    <scope>NUCLEOTIDE SEQUENCE [LARGE SCALE GENOMIC DNA]</scope>
    <source>
        <strain evidence="2 3">TF01-20-2</strain>
    </source>
</reference>
<evidence type="ECO:0000313" key="3">
    <source>
        <dbReference type="Proteomes" id="UP000260808"/>
    </source>
</evidence>
<dbReference type="InterPro" id="IPR050515">
    <property type="entry name" value="Beta-lactam/transpept"/>
</dbReference>
<dbReference type="SUPFAM" id="SSF56519">
    <property type="entry name" value="Penicillin binding protein dimerisation domain"/>
    <property type="match status" value="1"/>
</dbReference>
<dbReference type="EMBL" id="QSSX01000193">
    <property type="protein sequence ID" value="RGM10813.1"/>
    <property type="molecule type" value="Genomic_DNA"/>
</dbReference>
<proteinExistence type="predicted"/>
<dbReference type="Gene3D" id="3.90.1310.10">
    <property type="entry name" value="Penicillin-binding protein 2a (Domain 2)"/>
    <property type="match status" value="1"/>
</dbReference>
<evidence type="ECO:0000259" key="1">
    <source>
        <dbReference type="Pfam" id="PF03717"/>
    </source>
</evidence>
<protein>
    <recommendedName>
        <fullName evidence="1">Penicillin-binding protein dimerisation domain-containing protein</fullName>
    </recommendedName>
</protein>
<dbReference type="AlphaFoldDB" id="A0A3E4UKQ5"/>
<dbReference type="Pfam" id="PF03717">
    <property type="entry name" value="PBP_dimer"/>
    <property type="match status" value="1"/>
</dbReference>
<sequence length="294" mass="33527">MANSVTFEDQETYNSDRERQLNLNSKIYQMIRIIKSKGDSIETSLKIIIDPNGNYQFSVDDFWLQRFKADVYGKANIDDMEAKERNSTADEIVSYLSDKFCVFSQGEKQYTDKEKKDYGLPQEFEKSDLLDILNIRYELSLHAYQKYLSVTVAKDVSDETVAAIMENQYDISGVDIKQDTIRVYEGGEACSSILGYTGTISSEELKERNDSKLTINSIVGKSGMEQYLDQVLQGRDGKKEVYVDNTGRTTQDLGVIQQPRAGKDVYLSIDVELQKKTYEALEKKIADILVQSFD</sequence>
<feature type="domain" description="Penicillin-binding protein dimerisation" evidence="1">
    <location>
        <begin position="84"/>
        <end position="250"/>
    </location>
</feature>
<dbReference type="InterPro" id="IPR036138">
    <property type="entry name" value="PBP_dimer_sf"/>
</dbReference>
<organism evidence="2 3">
    <name type="scientific">Mediterraneibacter gnavus</name>
    <name type="common">Ruminococcus gnavus</name>
    <dbReference type="NCBI Taxonomy" id="33038"/>
    <lineage>
        <taxon>Bacteria</taxon>
        <taxon>Bacillati</taxon>
        <taxon>Bacillota</taxon>
        <taxon>Clostridia</taxon>
        <taxon>Lachnospirales</taxon>
        <taxon>Lachnospiraceae</taxon>
        <taxon>Mediterraneibacter</taxon>
    </lineage>
</organism>
<comment type="caution">
    <text evidence="2">The sequence shown here is derived from an EMBL/GenBank/DDBJ whole genome shotgun (WGS) entry which is preliminary data.</text>
</comment>
<dbReference type="PANTHER" id="PTHR30627">
    <property type="entry name" value="PEPTIDOGLYCAN D,D-TRANSPEPTIDASE"/>
    <property type="match status" value="1"/>
</dbReference>
<dbReference type="InterPro" id="IPR005311">
    <property type="entry name" value="PBP_dimer"/>
</dbReference>
<dbReference type="GO" id="GO:0008658">
    <property type="term" value="F:penicillin binding"/>
    <property type="evidence" value="ECO:0007669"/>
    <property type="project" value="InterPro"/>
</dbReference>
<accession>A0A3E4UKQ5</accession>
<dbReference type="GO" id="GO:0071555">
    <property type="term" value="P:cell wall organization"/>
    <property type="evidence" value="ECO:0007669"/>
    <property type="project" value="TreeGrafter"/>
</dbReference>
<evidence type="ECO:0000313" key="2">
    <source>
        <dbReference type="EMBL" id="RGM10813.1"/>
    </source>
</evidence>